<evidence type="ECO:0000313" key="2">
    <source>
        <dbReference type="EMBL" id="CAA9356390.1"/>
    </source>
</evidence>
<protein>
    <submittedName>
        <fullName evidence="2">Uncharacterized protein</fullName>
    </submittedName>
</protein>
<sequence>ERAEAHAGPAGAAGWARRLLRGVHRVRRVVRVGRDGGTDRQGAGAQVAAEVDQAGGPVGQPCVGSGGPHRVPQRKHGTAAHPGPPVPAPPPQGSARRPSLGRRRV</sequence>
<accession>A0A6J4MEH4</accession>
<dbReference type="EMBL" id="CADCTV010000723">
    <property type="protein sequence ID" value="CAA9356390.1"/>
    <property type="molecule type" value="Genomic_DNA"/>
</dbReference>
<reference evidence="2" key="1">
    <citation type="submission" date="2020-02" db="EMBL/GenBank/DDBJ databases">
        <authorList>
            <person name="Meier V. D."/>
        </authorList>
    </citation>
    <scope>NUCLEOTIDE SEQUENCE</scope>
    <source>
        <strain evidence="2">AVDCRST_MAG89</strain>
    </source>
</reference>
<gene>
    <name evidence="2" type="ORF">AVDCRST_MAG89-3463</name>
</gene>
<feature type="compositionally biased region" description="Pro residues" evidence="1">
    <location>
        <begin position="82"/>
        <end position="92"/>
    </location>
</feature>
<feature type="non-terminal residue" evidence="2">
    <location>
        <position position="1"/>
    </location>
</feature>
<feature type="region of interest" description="Disordered" evidence="1">
    <location>
        <begin position="52"/>
        <end position="105"/>
    </location>
</feature>
<evidence type="ECO:0000256" key="1">
    <source>
        <dbReference type="SAM" id="MobiDB-lite"/>
    </source>
</evidence>
<feature type="non-terminal residue" evidence="2">
    <location>
        <position position="105"/>
    </location>
</feature>
<name>A0A6J4MEH4_9BACT</name>
<organism evidence="2">
    <name type="scientific">uncultured Gemmatimonadota bacterium</name>
    <dbReference type="NCBI Taxonomy" id="203437"/>
    <lineage>
        <taxon>Bacteria</taxon>
        <taxon>Pseudomonadati</taxon>
        <taxon>Gemmatimonadota</taxon>
        <taxon>environmental samples</taxon>
    </lineage>
</organism>
<proteinExistence type="predicted"/>
<dbReference type="AlphaFoldDB" id="A0A6J4MEH4"/>